<dbReference type="PROSITE" id="PS50977">
    <property type="entry name" value="HTH_TETR_2"/>
    <property type="match status" value="1"/>
</dbReference>
<dbReference type="SUPFAM" id="SSF46689">
    <property type="entry name" value="Homeodomain-like"/>
    <property type="match status" value="1"/>
</dbReference>
<dbReference type="Proteomes" id="UP000193309">
    <property type="component" value="Unassembled WGS sequence"/>
</dbReference>
<dbReference type="PANTHER" id="PTHR30055">
    <property type="entry name" value="HTH-TYPE TRANSCRIPTIONAL REGULATOR RUTR"/>
    <property type="match status" value="1"/>
</dbReference>
<evidence type="ECO:0000256" key="4">
    <source>
        <dbReference type="PROSITE-ProRule" id="PRU00335"/>
    </source>
</evidence>
<dbReference type="SUPFAM" id="SSF48498">
    <property type="entry name" value="Tetracyclin repressor-like, C-terminal domain"/>
    <property type="match status" value="1"/>
</dbReference>
<dbReference type="Gene3D" id="1.10.357.10">
    <property type="entry name" value="Tetracycline Repressor, domain 2"/>
    <property type="match status" value="1"/>
</dbReference>
<keyword evidence="1" id="KW-0805">Transcription regulation</keyword>
<dbReference type="RefSeq" id="WP_085550063.1">
    <property type="nucleotide sequence ID" value="NZ_FXAR01000007.1"/>
</dbReference>
<organism evidence="6 7">
    <name type="scientific">Corynebacterium pollutisoli</name>
    <dbReference type="NCBI Taxonomy" id="1610489"/>
    <lineage>
        <taxon>Bacteria</taxon>
        <taxon>Bacillati</taxon>
        <taxon>Actinomycetota</taxon>
        <taxon>Actinomycetes</taxon>
        <taxon>Mycobacteriales</taxon>
        <taxon>Corynebacteriaceae</taxon>
        <taxon>Corynebacterium</taxon>
    </lineage>
</organism>
<dbReference type="GO" id="GO:0000976">
    <property type="term" value="F:transcription cis-regulatory region binding"/>
    <property type="evidence" value="ECO:0007669"/>
    <property type="project" value="TreeGrafter"/>
</dbReference>
<reference evidence="7" key="1">
    <citation type="submission" date="2017-04" db="EMBL/GenBank/DDBJ databases">
        <authorList>
            <person name="Varghese N."/>
            <person name="Submissions S."/>
        </authorList>
    </citation>
    <scope>NUCLEOTIDE SEQUENCE [LARGE SCALE GENOMIC DNA]</scope>
    <source>
        <strain evidence="7">VDS</strain>
    </source>
</reference>
<dbReference type="InterPro" id="IPR009057">
    <property type="entry name" value="Homeodomain-like_sf"/>
</dbReference>
<name>A0A1X7JVE1_9CORY</name>
<evidence type="ECO:0000313" key="6">
    <source>
        <dbReference type="EMBL" id="SMG32185.1"/>
    </source>
</evidence>
<gene>
    <name evidence="6" type="ORF">SAMN06295981_1960</name>
</gene>
<evidence type="ECO:0000259" key="5">
    <source>
        <dbReference type="PROSITE" id="PS50977"/>
    </source>
</evidence>
<keyword evidence="3" id="KW-0804">Transcription</keyword>
<keyword evidence="2 4" id="KW-0238">DNA-binding</keyword>
<keyword evidence="7" id="KW-1185">Reference proteome</keyword>
<feature type="DNA-binding region" description="H-T-H motif" evidence="4">
    <location>
        <begin position="34"/>
        <end position="53"/>
    </location>
</feature>
<evidence type="ECO:0000256" key="3">
    <source>
        <dbReference type="ARBA" id="ARBA00023163"/>
    </source>
</evidence>
<dbReference type="OrthoDB" id="9796019at2"/>
<dbReference type="InterPro" id="IPR050109">
    <property type="entry name" value="HTH-type_TetR-like_transc_reg"/>
</dbReference>
<dbReference type="InterPro" id="IPR036271">
    <property type="entry name" value="Tet_transcr_reg_TetR-rel_C_sf"/>
</dbReference>
<dbReference type="GO" id="GO:0003700">
    <property type="term" value="F:DNA-binding transcription factor activity"/>
    <property type="evidence" value="ECO:0007669"/>
    <property type="project" value="TreeGrafter"/>
</dbReference>
<feature type="domain" description="HTH tetR-type" evidence="5">
    <location>
        <begin position="11"/>
        <end position="71"/>
    </location>
</feature>
<dbReference type="Pfam" id="PF00440">
    <property type="entry name" value="TetR_N"/>
    <property type="match status" value="1"/>
</dbReference>
<sequence>MTTLRRTIRRAETDEKITQGVLAIIRREGLSAVTIDSVVAETGVAKTTLYRRYADRTELLCGVATSLTPPPERTYPHTAPGLHDFIDDIRTIFDEQVGLAAVGAIMAGPGTDVETWREGLVAPLIAQLRTYLEEGVDKQVFHAAHNLELVIDLVIGGLFIADTRHRGVPAGWTADMAGLLWRNLTRAPA</sequence>
<dbReference type="EMBL" id="FXAR01000007">
    <property type="protein sequence ID" value="SMG32185.1"/>
    <property type="molecule type" value="Genomic_DNA"/>
</dbReference>
<dbReference type="STRING" id="1610489.SAMN06295981_1960"/>
<dbReference type="PANTHER" id="PTHR30055:SF240">
    <property type="entry name" value="HTH-TYPE TRANSCRIPTIONAL REGULATOR ACRR"/>
    <property type="match status" value="1"/>
</dbReference>
<proteinExistence type="predicted"/>
<evidence type="ECO:0000256" key="1">
    <source>
        <dbReference type="ARBA" id="ARBA00023015"/>
    </source>
</evidence>
<evidence type="ECO:0000313" key="7">
    <source>
        <dbReference type="Proteomes" id="UP000193309"/>
    </source>
</evidence>
<protein>
    <submittedName>
        <fullName evidence="6">Transcriptional regulator, TetR family</fullName>
    </submittedName>
</protein>
<dbReference type="AlphaFoldDB" id="A0A1X7JVE1"/>
<accession>A0A1X7JVE1</accession>
<dbReference type="InterPro" id="IPR001647">
    <property type="entry name" value="HTH_TetR"/>
</dbReference>
<evidence type="ECO:0000256" key="2">
    <source>
        <dbReference type="ARBA" id="ARBA00023125"/>
    </source>
</evidence>